<evidence type="ECO:0000256" key="2">
    <source>
        <dbReference type="ARBA" id="ARBA00023136"/>
    </source>
</evidence>
<dbReference type="Proteomes" id="UP001172083">
    <property type="component" value="Unassembled WGS sequence"/>
</dbReference>
<protein>
    <submittedName>
        <fullName evidence="5">Serine hydrolase</fullName>
    </submittedName>
</protein>
<dbReference type="InterPro" id="IPR021860">
    <property type="entry name" value="Peptidase_S12_Pab87-rel_C"/>
</dbReference>
<dbReference type="Pfam" id="PF11954">
    <property type="entry name" value="DUF3471"/>
    <property type="match status" value="1"/>
</dbReference>
<dbReference type="InterPro" id="IPR012338">
    <property type="entry name" value="Beta-lactam/transpept-like"/>
</dbReference>
<comment type="subcellular location">
    <subcellularLocation>
        <location evidence="1">Membrane</location>
    </subcellularLocation>
</comment>
<evidence type="ECO:0000259" key="4">
    <source>
        <dbReference type="Pfam" id="PF11954"/>
    </source>
</evidence>
<dbReference type="Pfam" id="PF00144">
    <property type="entry name" value="Beta-lactamase"/>
    <property type="match status" value="1"/>
</dbReference>
<evidence type="ECO:0000259" key="3">
    <source>
        <dbReference type="Pfam" id="PF00144"/>
    </source>
</evidence>
<name>A0ABT8LFN2_9BACT</name>
<sequence length="443" mass="49857">MFKRTLTFLLLAGSASLVFSQEISQKSDELLEAFAGLNKFNGTVLIYQNDNILLEKGYGFKDVESKTLNNSNTIFQIGSITKQFTAMVILKLLERNQLSLSDKLSKYYPDFPKGDSITLEHLLTHTSGIFNYTDDASFMSTEVTKPANEQKILALFKDKDLQFSPGSNWAYSNSGYSLLGYIIEKVTETPYEEVVRKFIFAPLEMKNSGFDFAGLVHKEKATGYNNPEQKSIVVDSSVSYAGGAIYSTVWDLLKWHNALQTNKLIANTLLEKAYTPYMNNYGYGVTIDSVFNKRRIAHGGGIFGFTSYITRVPEDNVCIVVLNNINNRHLADISNRLLAIIYGKAYEIPAPRQEIELGTDILQRYIGIYEVRPDFSITVTLEDGRLIAQPSGQRKSPLFAMTENRFFLKDVEVEVEFLSDKTTGIDKLVFYQNGKATAGKKIK</sequence>
<reference evidence="5" key="1">
    <citation type="submission" date="2023-06" db="EMBL/GenBank/DDBJ databases">
        <title>Genomic of Agaribacillus aureum.</title>
        <authorList>
            <person name="Wang G."/>
        </authorList>
    </citation>
    <scope>NUCLEOTIDE SEQUENCE</scope>
    <source>
        <strain evidence="5">BMA12</strain>
    </source>
</reference>
<dbReference type="InterPro" id="IPR001466">
    <property type="entry name" value="Beta-lactam-related"/>
</dbReference>
<dbReference type="GO" id="GO:0016787">
    <property type="term" value="F:hydrolase activity"/>
    <property type="evidence" value="ECO:0007669"/>
    <property type="project" value="UniProtKB-KW"/>
</dbReference>
<organism evidence="5 6">
    <name type="scientific">Agaribacillus aureus</name>
    <dbReference type="NCBI Taxonomy" id="3051825"/>
    <lineage>
        <taxon>Bacteria</taxon>
        <taxon>Pseudomonadati</taxon>
        <taxon>Bacteroidota</taxon>
        <taxon>Cytophagia</taxon>
        <taxon>Cytophagales</taxon>
        <taxon>Splendidivirgaceae</taxon>
        <taxon>Agaribacillus</taxon>
    </lineage>
</organism>
<feature type="domain" description="Peptidase S12 Pab87-related C-terminal" evidence="4">
    <location>
        <begin position="356"/>
        <end position="431"/>
    </location>
</feature>
<evidence type="ECO:0000256" key="1">
    <source>
        <dbReference type="ARBA" id="ARBA00004370"/>
    </source>
</evidence>
<keyword evidence="6" id="KW-1185">Reference proteome</keyword>
<gene>
    <name evidence="5" type="ORF">QQ020_30220</name>
</gene>
<comment type="caution">
    <text evidence="5">The sequence shown here is derived from an EMBL/GenBank/DDBJ whole genome shotgun (WGS) entry which is preliminary data.</text>
</comment>
<accession>A0ABT8LFN2</accession>
<proteinExistence type="predicted"/>
<dbReference type="SUPFAM" id="SSF56601">
    <property type="entry name" value="beta-lactamase/transpeptidase-like"/>
    <property type="match status" value="1"/>
</dbReference>
<dbReference type="EMBL" id="JAUJEB010000008">
    <property type="protein sequence ID" value="MDN5216383.1"/>
    <property type="molecule type" value="Genomic_DNA"/>
</dbReference>
<dbReference type="Gene3D" id="3.40.710.10">
    <property type="entry name" value="DD-peptidase/beta-lactamase superfamily"/>
    <property type="match status" value="1"/>
</dbReference>
<dbReference type="RefSeq" id="WP_346761720.1">
    <property type="nucleotide sequence ID" value="NZ_JAUJEB010000008.1"/>
</dbReference>
<dbReference type="PANTHER" id="PTHR46825">
    <property type="entry name" value="D-ALANYL-D-ALANINE-CARBOXYPEPTIDASE/ENDOPEPTIDASE AMPH"/>
    <property type="match status" value="1"/>
</dbReference>
<dbReference type="PANTHER" id="PTHR46825:SF11">
    <property type="entry name" value="PENICILLIN-BINDING PROTEIN 4"/>
    <property type="match status" value="1"/>
</dbReference>
<dbReference type="InterPro" id="IPR050491">
    <property type="entry name" value="AmpC-like"/>
</dbReference>
<evidence type="ECO:0000313" key="5">
    <source>
        <dbReference type="EMBL" id="MDN5216383.1"/>
    </source>
</evidence>
<evidence type="ECO:0000313" key="6">
    <source>
        <dbReference type="Proteomes" id="UP001172083"/>
    </source>
</evidence>
<feature type="domain" description="Beta-lactamase-related" evidence="3">
    <location>
        <begin position="43"/>
        <end position="331"/>
    </location>
</feature>
<keyword evidence="5" id="KW-0378">Hydrolase</keyword>
<keyword evidence="2" id="KW-0472">Membrane</keyword>